<dbReference type="InterPro" id="IPR053830">
    <property type="entry name" value="DUF6922"/>
</dbReference>
<accession>A0ABR4YGX8</accession>
<comment type="caution">
    <text evidence="2">The sequence shown here is derived from an EMBL/GenBank/DDBJ whole genome shotgun (WGS) entry which is preliminary data.</text>
</comment>
<proteinExistence type="predicted"/>
<feature type="domain" description="DUF6922" evidence="1">
    <location>
        <begin position="16"/>
        <end position="67"/>
    </location>
</feature>
<name>A0ABR4YGX8_9BACT</name>
<dbReference type="EMBL" id="JRGF01000021">
    <property type="protein sequence ID" value="KHE40616.1"/>
    <property type="molecule type" value="Genomic_DNA"/>
</dbReference>
<organism evidence="2 3">
    <name type="scientific">Alistipes inops</name>
    <dbReference type="NCBI Taxonomy" id="1501391"/>
    <lineage>
        <taxon>Bacteria</taxon>
        <taxon>Pseudomonadati</taxon>
        <taxon>Bacteroidota</taxon>
        <taxon>Bacteroidia</taxon>
        <taxon>Bacteroidales</taxon>
        <taxon>Rikenellaceae</taxon>
        <taxon>Alistipes</taxon>
    </lineage>
</organism>
<dbReference type="Proteomes" id="UP000030889">
    <property type="component" value="Unassembled WGS sequence"/>
</dbReference>
<evidence type="ECO:0000313" key="3">
    <source>
        <dbReference type="Proteomes" id="UP000030889"/>
    </source>
</evidence>
<keyword evidence="3" id="KW-1185">Reference proteome</keyword>
<protein>
    <recommendedName>
        <fullName evidence="1">DUF6922 domain-containing protein</fullName>
    </recommendedName>
</protein>
<gene>
    <name evidence="2" type="ORF">LG35_09745</name>
</gene>
<evidence type="ECO:0000259" key="1">
    <source>
        <dbReference type="Pfam" id="PF21956"/>
    </source>
</evidence>
<dbReference type="Pfam" id="PF21956">
    <property type="entry name" value="DUF6922"/>
    <property type="match status" value="1"/>
</dbReference>
<evidence type="ECO:0000313" key="2">
    <source>
        <dbReference type="EMBL" id="KHE40616.1"/>
    </source>
</evidence>
<sequence length="107" mass="12796">MVFGDWRQKSKGLTVSPSLLWEYDMERFDWQRMRVVVMQRVIERGSDEDMYAALRLYGGFRKVREIVKEIPVLAPIDMNFVCLVFGLKKEELKCYTRRLSREKLLNS</sequence>
<dbReference type="RefSeq" id="WP_035474363.1">
    <property type="nucleotide sequence ID" value="NZ_JRGF01000021.1"/>
</dbReference>
<reference evidence="2 3" key="1">
    <citation type="submission" date="2014-09" db="EMBL/GenBank/DDBJ databases">
        <title>Alistipes sp. 627, sp. nov., a novel member of the family Rikenellaceae isolated from human faeces.</title>
        <authorList>
            <person name="Shkoporov A.N."/>
            <person name="Chaplin A.V."/>
            <person name="Motuzova O.V."/>
            <person name="Kafarskaia L.I."/>
            <person name="Khokhlova E.V."/>
            <person name="Efimov B.A."/>
        </authorList>
    </citation>
    <scope>NUCLEOTIDE SEQUENCE [LARGE SCALE GENOMIC DNA]</scope>
    <source>
        <strain evidence="2 3">627</strain>
    </source>
</reference>